<name>W4K5K7_HETIT</name>
<dbReference type="Proteomes" id="UP000030671">
    <property type="component" value="Unassembled WGS sequence"/>
</dbReference>
<dbReference type="AlphaFoldDB" id="W4K5K7"/>
<dbReference type="OrthoDB" id="2107166at2759"/>
<dbReference type="CDD" id="cd00118">
    <property type="entry name" value="LysM"/>
    <property type="match status" value="1"/>
</dbReference>
<protein>
    <recommendedName>
        <fullName evidence="2">LysM domain-containing protein</fullName>
    </recommendedName>
</protein>
<accession>W4K5K7</accession>
<feature type="compositionally biased region" description="Polar residues" evidence="1">
    <location>
        <begin position="335"/>
        <end position="349"/>
    </location>
</feature>
<dbReference type="InterPro" id="IPR045030">
    <property type="entry name" value="LYSM1-4"/>
</dbReference>
<dbReference type="RefSeq" id="XP_009547367.1">
    <property type="nucleotide sequence ID" value="XM_009549072.1"/>
</dbReference>
<evidence type="ECO:0000256" key="1">
    <source>
        <dbReference type="SAM" id="MobiDB-lite"/>
    </source>
</evidence>
<evidence type="ECO:0000313" key="4">
    <source>
        <dbReference type="Proteomes" id="UP000030671"/>
    </source>
</evidence>
<feature type="compositionally biased region" description="Low complexity" evidence="1">
    <location>
        <begin position="251"/>
        <end position="260"/>
    </location>
</feature>
<feature type="compositionally biased region" description="Low complexity" evidence="1">
    <location>
        <begin position="166"/>
        <end position="192"/>
    </location>
</feature>
<feature type="region of interest" description="Disordered" evidence="1">
    <location>
        <begin position="251"/>
        <end position="306"/>
    </location>
</feature>
<dbReference type="SUPFAM" id="SSF54106">
    <property type="entry name" value="LysM domain"/>
    <property type="match status" value="1"/>
</dbReference>
<dbReference type="PANTHER" id="PTHR20932:SF8">
    <property type="entry name" value="LD22649P"/>
    <property type="match status" value="1"/>
</dbReference>
<feature type="domain" description="LysM" evidence="2">
    <location>
        <begin position="58"/>
        <end position="102"/>
    </location>
</feature>
<dbReference type="SMART" id="SM00257">
    <property type="entry name" value="LysM"/>
    <property type="match status" value="1"/>
</dbReference>
<evidence type="ECO:0000259" key="2">
    <source>
        <dbReference type="PROSITE" id="PS51782"/>
    </source>
</evidence>
<dbReference type="InterPro" id="IPR018392">
    <property type="entry name" value="LysM"/>
</dbReference>
<dbReference type="InParanoid" id="W4K5K7"/>
<proteinExistence type="predicted"/>
<dbReference type="HOGENOM" id="CLU_036221_0_0_1"/>
<dbReference type="EMBL" id="KI925459">
    <property type="protein sequence ID" value="ETW80645.1"/>
    <property type="molecule type" value="Genomic_DNA"/>
</dbReference>
<evidence type="ECO:0000313" key="3">
    <source>
        <dbReference type="EMBL" id="ETW80645.1"/>
    </source>
</evidence>
<dbReference type="InterPro" id="IPR036779">
    <property type="entry name" value="LysM_dom_sf"/>
</dbReference>
<feature type="region of interest" description="Disordered" evidence="1">
    <location>
        <begin position="166"/>
        <end position="200"/>
    </location>
</feature>
<dbReference type="eggNOG" id="ENOG502S8VS">
    <property type="taxonomic scope" value="Eukaryota"/>
</dbReference>
<dbReference type="Gene3D" id="3.10.350.10">
    <property type="entry name" value="LysM domain"/>
    <property type="match status" value="1"/>
</dbReference>
<sequence length="359" mass="38549">MSASTLGDTSHHDTRPHLARLLSLWEKDSSPANHDKLEGAHAGSSSGLGRGAEERVVLVHEVMPKDSLAGVALKYGITVAELRRSNQLWASDSIHLRKVLYIPLGHAKLPFLDAAVTPDNITVNLQSRSATSIPEDISPDSASHGARRTFSSYTVRRIPATRLSFFPPSQPTLPSTSPARSLYPFPAAHPSASPVPPHESLQIPARESFLRSSSTAVGATLRPHALSSLVSALPFSASTRDEIISRLSFESASTSTTGTGSDEDDLELTTVPPTPHSRPKYTSPVPFVAPQRRRRGPRTGQDASSPVPEEIALVQSVGPVRTVQMEPIPAMQLPSRMSRSSNMPKSGQDSGLVKHSVAW</sequence>
<keyword evidence="4" id="KW-1185">Reference proteome</keyword>
<reference evidence="3 4" key="1">
    <citation type="journal article" date="2012" name="New Phytol.">
        <title>Insight into trade-off between wood decay and parasitism from the genome of a fungal forest pathogen.</title>
        <authorList>
            <person name="Olson A."/>
            <person name="Aerts A."/>
            <person name="Asiegbu F."/>
            <person name="Belbahri L."/>
            <person name="Bouzid O."/>
            <person name="Broberg A."/>
            <person name="Canback B."/>
            <person name="Coutinho P.M."/>
            <person name="Cullen D."/>
            <person name="Dalman K."/>
            <person name="Deflorio G."/>
            <person name="van Diepen L.T."/>
            <person name="Dunand C."/>
            <person name="Duplessis S."/>
            <person name="Durling M."/>
            <person name="Gonthier P."/>
            <person name="Grimwood J."/>
            <person name="Fossdal C.G."/>
            <person name="Hansson D."/>
            <person name="Henrissat B."/>
            <person name="Hietala A."/>
            <person name="Himmelstrand K."/>
            <person name="Hoffmeister D."/>
            <person name="Hogberg N."/>
            <person name="James T.Y."/>
            <person name="Karlsson M."/>
            <person name="Kohler A."/>
            <person name="Kues U."/>
            <person name="Lee Y.H."/>
            <person name="Lin Y.C."/>
            <person name="Lind M."/>
            <person name="Lindquist E."/>
            <person name="Lombard V."/>
            <person name="Lucas S."/>
            <person name="Lunden K."/>
            <person name="Morin E."/>
            <person name="Murat C."/>
            <person name="Park J."/>
            <person name="Raffaello T."/>
            <person name="Rouze P."/>
            <person name="Salamov A."/>
            <person name="Schmutz J."/>
            <person name="Solheim H."/>
            <person name="Stahlberg J."/>
            <person name="Velez H."/>
            <person name="de Vries R.P."/>
            <person name="Wiebenga A."/>
            <person name="Woodward S."/>
            <person name="Yakovlev I."/>
            <person name="Garbelotto M."/>
            <person name="Martin F."/>
            <person name="Grigoriev I.V."/>
            <person name="Stenlid J."/>
        </authorList>
    </citation>
    <scope>NUCLEOTIDE SEQUENCE [LARGE SCALE GENOMIC DNA]</scope>
    <source>
        <strain evidence="3 4">TC 32-1</strain>
    </source>
</reference>
<feature type="region of interest" description="Disordered" evidence="1">
    <location>
        <begin position="331"/>
        <end position="359"/>
    </location>
</feature>
<dbReference type="KEGG" id="hir:HETIRDRAFT_476330"/>
<organism evidence="3 4">
    <name type="scientific">Heterobasidion irregulare (strain TC 32-1)</name>
    <dbReference type="NCBI Taxonomy" id="747525"/>
    <lineage>
        <taxon>Eukaryota</taxon>
        <taxon>Fungi</taxon>
        <taxon>Dikarya</taxon>
        <taxon>Basidiomycota</taxon>
        <taxon>Agaricomycotina</taxon>
        <taxon>Agaricomycetes</taxon>
        <taxon>Russulales</taxon>
        <taxon>Bondarzewiaceae</taxon>
        <taxon>Heterobasidion</taxon>
        <taxon>Heterobasidion annosum species complex</taxon>
    </lineage>
</organism>
<gene>
    <name evidence="3" type="ORF">HETIRDRAFT_476330</name>
</gene>
<dbReference type="Pfam" id="PF01476">
    <property type="entry name" value="LysM"/>
    <property type="match status" value="1"/>
</dbReference>
<dbReference type="PANTHER" id="PTHR20932">
    <property type="entry name" value="LYSM AND PUTATIVE PEPTIDOGLYCAN-BINDING DOMAIN-CONTAINING PROTEIN"/>
    <property type="match status" value="1"/>
</dbReference>
<dbReference type="GeneID" id="20677675"/>
<dbReference type="PROSITE" id="PS51782">
    <property type="entry name" value="LYSM"/>
    <property type="match status" value="1"/>
</dbReference>